<dbReference type="PIRSF" id="PIRSF000018">
    <property type="entry name" value="Mb_ADH_cyt_c"/>
    <property type="match status" value="1"/>
</dbReference>
<dbReference type="SUPFAM" id="SSF46626">
    <property type="entry name" value="Cytochrome c"/>
    <property type="match status" value="3"/>
</dbReference>
<accession>A0AA95NBK7</accession>
<dbReference type="AlphaFoldDB" id="A0AA95NBK7"/>
<evidence type="ECO:0000256" key="4">
    <source>
        <dbReference type="ARBA" id="ARBA00022982"/>
    </source>
</evidence>
<evidence type="ECO:0000256" key="7">
    <source>
        <dbReference type="PIRSR" id="PIRSR000018-51"/>
    </source>
</evidence>
<evidence type="ECO:0000256" key="8">
    <source>
        <dbReference type="SAM" id="SignalP"/>
    </source>
</evidence>
<dbReference type="GO" id="GO:0016020">
    <property type="term" value="C:membrane"/>
    <property type="evidence" value="ECO:0007669"/>
    <property type="project" value="InterPro"/>
</dbReference>
<gene>
    <name evidence="10" type="ORF">PFX98_12510</name>
</gene>
<keyword evidence="2 6" id="KW-0349">Heme</keyword>
<evidence type="ECO:0000256" key="3">
    <source>
        <dbReference type="ARBA" id="ARBA00022723"/>
    </source>
</evidence>
<keyword evidence="1" id="KW-0813">Transport</keyword>
<sequence>MSWRHALAALALCLLAGLAGAAPDTAQIEQGAYLARVGNCMGCHTQAGGQAYAGGRAIPTPFGSVFAPNLTPDPATGLGRWSAEDFWNALHHGRSRDGRLLSPAFPYDNYTLLSRADSDAIHAYLRSLPAVVAPARAHGLRFPYNTQAALWVWRALFFRPGEYRPEPGRDPAWNRGAYLSQGLAHCSACHGPRNALGARPGPADFSGAALPGMGWYAPSLHDRREAGVAGWAEADLMQWLKTGTAAPGSALGPMAEVVLGSTRHLSEPDLRAMARYLQSLPPQARPRPQAQAAAPALRAQGRSAYLDHCASCHGRDGEGRPGAYPALRGNRTVLMEPPTNLLRVMLQGGFAPATPGHPRPYGMPPFAGQLNEAELAAIASYIRQAWGNQAGAVQALQVLQHKATR</sequence>
<dbReference type="PANTHER" id="PTHR35008:SF4">
    <property type="entry name" value="BLL4482 PROTEIN"/>
    <property type="match status" value="1"/>
</dbReference>
<dbReference type="Gene3D" id="1.10.760.10">
    <property type="entry name" value="Cytochrome c-like domain"/>
    <property type="match status" value="3"/>
</dbReference>
<feature type="binding site" description="covalent" evidence="6">
    <location>
        <position position="309"/>
    </location>
    <ligand>
        <name>heme c</name>
        <dbReference type="ChEBI" id="CHEBI:61717"/>
        <label>3</label>
    </ligand>
</feature>
<evidence type="ECO:0000256" key="6">
    <source>
        <dbReference type="PIRSR" id="PIRSR000018-50"/>
    </source>
</evidence>
<dbReference type="GO" id="GO:0020037">
    <property type="term" value="F:heme binding"/>
    <property type="evidence" value="ECO:0007669"/>
    <property type="project" value="InterPro"/>
</dbReference>
<dbReference type="EMBL" id="CP116346">
    <property type="protein sequence ID" value="WIT09767.1"/>
    <property type="molecule type" value="Genomic_DNA"/>
</dbReference>
<feature type="domain" description="Cytochrome c" evidence="9">
    <location>
        <begin position="171"/>
        <end position="281"/>
    </location>
</feature>
<keyword evidence="5 7" id="KW-0408">Iron</keyword>
<feature type="binding site" description="covalent" evidence="6">
    <location>
        <position position="43"/>
    </location>
    <ligand>
        <name>heme c</name>
        <dbReference type="ChEBI" id="CHEBI:61717"/>
        <label>1</label>
    </ligand>
</feature>
<dbReference type="InterPro" id="IPR008168">
    <property type="entry name" value="Cyt_C_IC"/>
</dbReference>
<feature type="binding site" description="covalent" evidence="6">
    <location>
        <position position="40"/>
    </location>
    <ligand>
        <name>heme c</name>
        <dbReference type="ChEBI" id="CHEBI:61717"/>
        <label>1</label>
    </ligand>
</feature>
<dbReference type="RefSeq" id="WP_285230837.1">
    <property type="nucleotide sequence ID" value="NZ_CP116346.1"/>
</dbReference>
<organism evidence="10 11">
    <name type="scientific">Paucibacter sediminis</name>
    <dbReference type="NCBI Taxonomy" id="3019553"/>
    <lineage>
        <taxon>Bacteria</taxon>
        <taxon>Pseudomonadati</taxon>
        <taxon>Pseudomonadota</taxon>
        <taxon>Betaproteobacteria</taxon>
        <taxon>Burkholderiales</taxon>
        <taxon>Sphaerotilaceae</taxon>
        <taxon>Roseateles</taxon>
    </lineage>
</organism>
<feature type="chain" id="PRO_5041695029" evidence="8">
    <location>
        <begin position="22"/>
        <end position="405"/>
    </location>
</feature>
<dbReference type="InterPro" id="IPR014353">
    <property type="entry name" value="Membr-bd_ADH_cyt_c"/>
</dbReference>
<dbReference type="GO" id="GO:0009055">
    <property type="term" value="F:electron transfer activity"/>
    <property type="evidence" value="ECO:0007669"/>
    <property type="project" value="InterPro"/>
</dbReference>
<evidence type="ECO:0000313" key="10">
    <source>
        <dbReference type="EMBL" id="WIT09767.1"/>
    </source>
</evidence>
<keyword evidence="11" id="KW-1185">Reference proteome</keyword>
<feature type="binding site" description="covalent" evidence="6">
    <location>
        <position position="189"/>
    </location>
    <ligand>
        <name>heme c</name>
        <dbReference type="ChEBI" id="CHEBI:61717"/>
        <label>2</label>
    </ligand>
</feature>
<feature type="binding site" description="axial binding residue" evidence="7">
    <location>
        <position position="313"/>
    </location>
    <ligand>
        <name>heme c</name>
        <dbReference type="ChEBI" id="CHEBI:61717"/>
        <label>3</label>
    </ligand>
    <ligandPart>
        <name>Fe</name>
        <dbReference type="ChEBI" id="CHEBI:18248"/>
    </ligandPart>
</feature>
<dbReference type="KEGG" id="pais:PFX98_12510"/>
<feature type="domain" description="Cytochrome c" evidence="9">
    <location>
        <begin position="296"/>
        <end position="386"/>
    </location>
</feature>
<dbReference type="InterPro" id="IPR036909">
    <property type="entry name" value="Cyt_c-like_dom_sf"/>
</dbReference>
<feature type="binding site" description="covalent" evidence="6">
    <location>
        <position position="186"/>
    </location>
    <ligand>
        <name>heme c</name>
        <dbReference type="ChEBI" id="CHEBI:61717"/>
        <label>2</label>
    </ligand>
</feature>
<evidence type="ECO:0000313" key="11">
    <source>
        <dbReference type="Proteomes" id="UP001177769"/>
    </source>
</evidence>
<dbReference type="PRINTS" id="PR00605">
    <property type="entry name" value="CYTCHROMECIC"/>
</dbReference>
<dbReference type="InterPro" id="IPR051459">
    <property type="entry name" value="Cytochrome_c-type_DH"/>
</dbReference>
<comment type="cofactor">
    <cofactor evidence="6">
        <name>heme c</name>
        <dbReference type="ChEBI" id="CHEBI:61717"/>
    </cofactor>
    <text evidence="6">Binds 3 heme c groups covalently per subunit.</text>
</comment>
<keyword evidence="8" id="KW-0732">Signal</keyword>
<dbReference type="PROSITE" id="PS51007">
    <property type="entry name" value="CYTC"/>
    <property type="match status" value="3"/>
</dbReference>
<dbReference type="Proteomes" id="UP001177769">
    <property type="component" value="Chromosome"/>
</dbReference>
<feature type="binding site" description="axial binding residue" evidence="7">
    <location>
        <position position="190"/>
    </location>
    <ligand>
        <name>heme c</name>
        <dbReference type="ChEBI" id="CHEBI:61717"/>
        <label>2</label>
    </ligand>
    <ligandPart>
        <name>Fe</name>
        <dbReference type="ChEBI" id="CHEBI:18248"/>
    </ligandPart>
</feature>
<reference evidence="10" key="1">
    <citation type="submission" date="2023-01" db="EMBL/GenBank/DDBJ databases">
        <title>Whole genome sequence of Paucibacter sp. S2-9 isolated from pond sediment.</title>
        <authorList>
            <person name="Jung J.Y."/>
        </authorList>
    </citation>
    <scope>NUCLEOTIDE SEQUENCE</scope>
    <source>
        <strain evidence="10">S2-9</strain>
    </source>
</reference>
<feature type="domain" description="Cytochrome c" evidence="9">
    <location>
        <begin position="26"/>
        <end position="129"/>
    </location>
</feature>
<keyword evidence="3 7" id="KW-0479">Metal-binding</keyword>
<feature type="binding site" description="axial binding residue" evidence="7">
    <location>
        <position position="44"/>
    </location>
    <ligand>
        <name>heme c</name>
        <dbReference type="ChEBI" id="CHEBI:61717"/>
        <label>1</label>
    </ligand>
    <ligandPart>
        <name>Fe</name>
        <dbReference type="ChEBI" id="CHEBI:18248"/>
    </ligandPart>
</feature>
<dbReference type="GO" id="GO:0005506">
    <property type="term" value="F:iron ion binding"/>
    <property type="evidence" value="ECO:0007669"/>
    <property type="project" value="InterPro"/>
</dbReference>
<feature type="signal peptide" evidence="8">
    <location>
        <begin position="1"/>
        <end position="21"/>
    </location>
</feature>
<dbReference type="GO" id="GO:0016614">
    <property type="term" value="F:oxidoreductase activity, acting on CH-OH group of donors"/>
    <property type="evidence" value="ECO:0007669"/>
    <property type="project" value="InterPro"/>
</dbReference>
<protein>
    <submittedName>
        <fullName evidence="10">Cytochrome c</fullName>
    </submittedName>
</protein>
<keyword evidence="4" id="KW-0249">Electron transport</keyword>
<dbReference type="PANTHER" id="PTHR35008">
    <property type="entry name" value="BLL4482 PROTEIN-RELATED"/>
    <property type="match status" value="1"/>
</dbReference>
<proteinExistence type="predicted"/>
<evidence type="ECO:0000256" key="1">
    <source>
        <dbReference type="ARBA" id="ARBA00022448"/>
    </source>
</evidence>
<evidence type="ECO:0000259" key="9">
    <source>
        <dbReference type="PROSITE" id="PS51007"/>
    </source>
</evidence>
<evidence type="ECO:0000256" key="5">
    <source>
        <dbReference type="ARBA" id="ARBA00023004"/>
    </source>
</evidence>
<dbReference type="InterPro" id="IPR009056">
    <property type="entry name" value="Cyt_c-like_dom"/>
</dbReference>
<feature type="binding site" description="covalent" evidence="6">
    <location>
        <position position="312"/>
    </location>
    <ligand>
        <name>heme c</name>
        <dbReference type="ChEBI" id="CHEBI:61717"/>
        <label>3</label>
    </ligand>
</feature>
<evidence type="ECO:0000256" key="2">
    <source>
        <dbReference type="ARBA" id="ARBA00022617"/>
    </source>
</evidence>
<dbReference type="Pfam" id="PF00034">
    <property type="entry name" value="Cytochrom_C"/>
    <property type="match status" value="2"/>
</dbReference>
<name>A0AA95NBK7_9BURK</name>